<evidence type="ECO:0000313" key="2">
    <source>
        <dbReference type="EMBL" id="OFW33985.1"/>
    </source>
</evidence>
<comment type="caution">
    <text evidence="2">The sequence shown here is derived from an EMBL/GenBank/DDBJ whole genome shotgun (WGS) entry which is preliminary data.</text>
</comment>
<feature type="domain" description="BioF2-like acetyltransferase" evidence="1">
    <location>
        <begin position="173"/>
        <end position="319"/>
    </location>
</feature>
<name>A0A1F2USA8_9ACTN</name>
<sequence length="364" mass="41533">MLAIEILTDYEDFKALKEEWNRLAAEAGMSVFQTWQWSWHWWQEHRKGKKLLIITARDAAGLVALAPLYVTSTFLGLPLKVVSFIGTEGTDYLDVIAAPARHDAVSAILKELFSLSKWDAIDLHQIPQPSDTGELVRQLAFAKNLTGEVLAQDTSYARALDSSWDVFFAGLSKKFRTNVQYYRRRLERDYNLVIRQSDCESVTEDMRLFFKLHQKRFLNKKKPGAYLNPKFRRFHSELAKDLCASGWLRLYILEVDSKPIAALYGFTFGGSFYYYLGGFEPDWGRLSVSTVLIAQSIEDAIGQGLARYDFLRGDEPYKQKWGAVAFGNRRVIIGRTGKKSGVVKKLLAIENDVSNQAKEIMQKS</sequence>
<dbReference type="EMBL" id="MELI01000055">
    <property type="protein sequence ID" value="OFW33985.1"/>
    <property type="molecule type" value="Genomic_DNA"/>
</dbReference>
<organism evidence="2 3">
    <name type="scientific">Candidatus Aquicultor primus</name>
    <dbReference type="NCBI Taxonomy" id="1797195"/>
    <lineage>
        <taxon>Bacteria</taxon>
        <taxon>Bacillati</taxon>
        <taxon>Actinomycetota</taxon>
        <taxon>Candidatus Aquicultoria</taxon>
        <taxon>Candidatus Aquicultorales</taxon>
        <taxon>Candidatus Aquicultoraceae</taxon>
        <taxon>Candidatus Aquicultor</taxon>
    </lineage>
</organism>
<accession>A0A1F2USA8</accession>
<evidence type="ECO:0000313" key="3">
    <source>
        <dbReference type="Proteomes" id="UP000178086"/>
    </source>
</evidence>
<dbReference type="Gene3D" id="3.40.630.30">
    <property type="match status" value="1"/>
</dbReference>
<dbReference type="Proteomes" id="UP000178086">
    <property type="component" value="Unassembled WGS sequence"/>
</dbReference>
<reference evidence="2 3" key="1">
    <citation type="journal article" date="2016" name="Nat. Commun.">
        <title>Thousands of microbial genomes shed light on interconnected biogeochemical processes in an aquifer system.</title>
        <authorList>
            <person name="Anantharaman K."/>
            <person name="Brown C.T."/>
            <person name="Hug L.A."/>
            <person name="Sharon I."/>
            <person name="Castelle C.J."/>
            <person name="Probst A.J."/>
            <person name="Thomas B.C."/>
            <person name="Singh A."/>
            <person name="Wilkins M.J."/>
            <person name="Karaoz U."/>
            <person name="Brodie E.L."/>
            <person name="Williams K.H."/>
            <person name="Hubbard S.S."/>
            <person name="Banfield J.F."/>
        </authorList>
    </citation>
    <scope>NUCLEOTIDE SEQUENCE [LARGE SCALE GENOMIC DNA]</scope>
</reference>
<dbReference type="SUPFAM" id="SSF55729">
    <property type="entry name" value="Acyl-CoA N-acyltransferases (Nat)"/>
    <property type="match status" value="1"/>
</dbReference>
<protein>
    <recommendedName>
        <fullName evidence="1">BioF2-like acetyltransferase domain-containing protein</fullName>
    </recommendedName>
</protein>
<dbReference type="InterPro" id="IPR016181">
    <property type="entry name" value="Acyl_CoA_acyltransferase"/>
</dbReference>
<proteinExistence type="predicted"/>
<dbReference type="InterPro" id="IPR038740">
    <property type="entry name" value="BioF2-like_GNAT_dom"/>
</dbReference>
<dbReference type="AlphaFoldDB" id="A0A1F2USA8"/>
<evidence type="ECO:0000259" key="1">
    <source>
        <dbReference type="Pfam" id="PF13480"/>
    </source>
</evidence>
<dbReference type="Pfam" id="PF13480">
    <property type="entry name" value="Acetyltransf_6"/>
    <property type="match status" value="1"/>
</dbReference>
<gene>
    <name evidence="2" type="ORF">A2074_06145</name>
</gene>